<accession>A0AA88JBR4</accession>
<dbReference type="Proteomes" id="UP001187192">
    <property type="component" value="Unassembled WGS sequence"/>
</dbReference>
<organism evidence="2 3">
    <name type="scientific">Ficus carica</name>
    <name type="common">Common fig</name>
    <dbReference type="NCBI Taxonomy" id="3494"/>
    <lineage>
        <taxon>Eukaryota</taxon>
        <taxon>Viridiplantae</taxon>
        <taxon>Streptophyta</taxon>
        <taxon>Embryophyta</taxon>
        <taxon>Tracheophyta</taxon>
        <taxon>Spermatophyta</taxon>
        <taxon>Magnoliopsida</taxon>
        <taxon>eudicotyledons</taxon>
        <taxon>Gunneridae</taxon>
        <taxon>Pentapetalae</taxon>
        <taxon>rosids</taxon>
        <taxon>fabids</taxon>
        <taxon>Rosales</taxon>
        <taxon>Moraceae</taxon>
        <taxon>Ficeae</taxon>
        <taxon>Ficus</taxon>
    </lineage>
</organism>
<evidence type="ECO:0000313" key="3">
    <source>
        <dbReference type="Proteomes" id="UP001187192"/>
    </source>
</evidence>
<dbReference type="EMBL" id="BTGU01017666">
    <property type="protein sequence ID" value="GMN71023.1"/>
    <property type="molecule type" value="Genomic_DNA"/>
</dbReference>
<keyword evidence="3" id="KW-1185">Reference proteome</keyword>
<evidence type="ECO:0000313" key="1">
    <source>
        <dbReference type="EMBL" id="GMN71023.1"/>
    </source>
</evidence>
<comment type="caution">
    <text evidence="2">The sequence shown here is derived from an EMBL/GenBank/DDBJ whole genome shotgun (WGS) entry which is preliminary data.</text>
</comment>
<dbReference type="AlphaFoldDB" id="A0AA88JBR4"/>
<sequence length="55" mass="6291">MGLDCRFPQAWQDLEEYSTCDQQDSASVNVLVGRVGMMPWLVEELATSDLDRREV</sequence>
<gene>
    <name evidence="1" type="ORF">TIFTF001_055501</name>
    <name evidence="2" type="ORF">TIFTF001_055502</name>
</gene>
<dbReference type="EMBL" id="BTGU01017667">
    <property type="protein sequence ID" value="GMN71028.1"/>
    <property type="molecule type" value="Genomic_DNA"/>
</dbReference>
<name>A0AA88JBR4_FICCA</name>
<reference evidence="2" key="1">
    <citation type="submission" date="2023-07" db="EMBL/GenBank/DDBJ databases">
        <title>draft genome sequence of fig (Ficus carica).</title>
        <authorList>
            <person name="Takahashi T."/>
            <person name="Nishimura K."/>
        </authorList>
    </citation>
    <scope>NUCLEOTIDE SEQUENCE</scope>
</reference>
<protein>
    <submittedName>
        <fullName evidence="2">Uncharacterized protein</fullName>
    </submittedName>
</protein>
<proteinExistence type="predicted"/>
<evidence type="ECO:0000313" key="2">
    <source>
        <dbReference type="EMBL" id="GMN71028.1"/>
    </source>
</evidence>